<dbReference type="AlphaFoldDB" id="A0AB35UPD8"/>
<dbReference type="GO" id="GO:0005576">
    <property type="term" value="C:extracellular region"/>
    <property type="evidence" value="ECO:0007669"/>
    <property type="project" value="InterPro"/>
</dbReference>
<keyword evidence="1" id="KW-0378">Hydrolase</keyword>
<reference evidence="3" key="1">
    <citation type="submission" date="2022-03" db="EMBL/GenBank/DDBJ databases">
        <title>First case of bacteraemia caused by Dielma fastidiosa in a patient hospitalised with diverticulitis.</title>
        <authorList>
            <person name="Forman-Ankjaer B."/>
            <person name="Hvid-Jensen F."/>
            <person name="Kobel C.M."/>
            <person name="Greve T."/>
        </authorList>
    </citation>
    <scope>NUCLEOTIDE SEQUENCE</scope>
    <source>
        <strain evidence="3">AUH_DF_2021</strain>
    </source>
</reference>
<feature type="domain" description="Chitin-binding type-3" evidence="2">
    <location>
        <begin position="36"/>
        <end position="76"/>
    </location>
</feature>
<dbReference type="GO" id="GO:0004553">
    <property type="term" value="F:hydrolase activity, hydrolyzing O-glycosyl compounds"/>
    <property type="evidence" value="ECO:0007669"/>
    <property type="project" value="InterPro"/>
</dbReference>
<dbReference type="GO" id="GO:0030246">
    <property type="term" value="F:carbohydrate binding"/>
    <property type="evidence" value="ECO:0007669"/>
    <property type="project" value="InterPro"/>
</dbReference>
<proteinExistence type="predicted"/>
<evidence type="ECO:0000313" key="4">
    <source>
        <dbReference type="Proteomes" id="UP001276902"/>
    </source>
</evidence>
<evidence type="ECO:0000256" key="1">
    <source>
        <dbReference type="ARBA" id="ARBA00022801"/>
    </source>
</evidence>
<sequence length="134" mass="15612">MNLVEQARQLRKQWQQLLQANDDTTIIDCEELVDYWDTGMEYAVNDIRKFEGQVYRCVQAHTSQDGWEPSQTPALWAVKHTKNKDKPKPFVQPQGAHDAYMKDEVVLYNDQVYISVMDNNAFSPEAYAQGWKLV</sequence>
<dbReference type="InterPro" id="IPR003610">
    <property type="entry name" value="CBM5/12"/>
</dbReference>
<comment type="caution">
    <text evidence="3">The sequence shown here is derived from an EMBL/GenBank/DDBJ whole genome shotgun (WGS) entry which is preliminary data.</text>
</comment>
<accession>A0AB35UPD8</accession>
<dbReference type="GO" id="GO:0005975">
    <property type="term" value="P:carbohydrate metabolic process"/>
    <property type="evidence" value="ECO:0007669"/>
    <property type="project" value="InterPro"/>
</dbReference>
<evidence type="ECO:0000259" key="2">
    <source>
        <dbReference type="Pfam" id="PF02839"/>
    </source>
</evidence>
<dbReference type="RefSeq" id="WP_320883843.1">
    <property type="nucleotide sequence ID" value="NZ_BAABZA010000010.1"/>
</dbReference>
<dbReference type="Proteomes" id="UP001276902">
    <property type="component" value="Unassembled WGS sequence"/>
</dbReference>
<gene>
    <name evidence="3" type="ORF">MQE39_10885</name>
</gene>
<dbReference type="Gene3D" id="2.10.10.90">
    <property type="match status" value="1"/>
</dbReference>
<organism evidence="3 4">
    <name type="scientific">Dielma fastidiosa</name>
    <dbReference type="NCBI Taxonomy" id="1034346"/>
    <lineage>
        <taxon>Bacteria</taxon>
        <taxon>Bacillati</taxon>
        <taxon>Bacillota</taxon>
        <taxon>Erysipelotrichia</taxon>
        <taxon>Erysipelotrichales</taxon>
        <taxon>Erysipelotrichaceae</taxon>
        <taxon>Dielma</taxon>
    </lineage>
</organism>
<name>A0AB35UPD8_9FIRM</name>
<dbReference type="EMBL" id="JALDAW010000016">
    <property type="protein sequence ID" value="MDY5168620.1"/>
    <property type="molecule type" value="Genomic_DNA"/>
</dbReference>
<evidence type="ECO:0000313" key="3">
    <source>
        <dbReference type="EMBL" id="MDY5168620.1"/>
    </source>
</evidence>
<dbReference type="Pfam" id="PF02839">
    <property type="entry name" value="CBM_5_12"/>
    <property type="match status" value="1"/>
</dbReference>
<dbReference type="InterPro" id="IPR036573">
    <property type="entry name" value="CBM_sf_5/12"/>
</dbReference>
<dbReference type="CDD" id="cd12214">
    <property type="entry name" value="ChiA1_BD"/>
    <property type="match status" value="1"/>
</dbReference>
<protein>
    <recommendedName>
        <fullName evidence="2">Chitin-binding type-3 domain-containing protein</fullName>
    </recommendedName>
</protein>
<dbReference type="SUPFAM" id="SSF51055">
    <property type="entry name" value="Carbohydrate binding domain"/>
    <property type="match status" value="1"/>
</dbReference>